<dbReference type="Proteomes" id="UP000189670">
    <property type="component" value="Unassembled WGS sequence"/>
</dbReference>
<reference evidence="2" key="1">
    <citation type="submission" date="2012-11" db="EMBL/GenBank/DDBJ databases">
        <authorList>
            <person name="Lucero-Rivera Y.E."/>
            <person name="Tovar-Ramirez D."/>
        </authorList>
    </citation>
    <scope>NUCLEOTIDE SEQUENCE [LARGE SCALE GENOMIC DNA]</scope>
    <source>
        <strain evidence="2">Araruama</strain>
    </source>
</reference>
<organism evidence="1 2">
    <name type="scientific">Candidatus Magnetoglobus multicellularis str. Araruama</name>
    <dbReference type="NCBI Taxonomy" id="890399"/>
    <lineage>
        <taxon>Bacteria</taxon>
        <taxon>Pseudomonadati</taxon>
        <taxon>Thermodesulfobacteriota</taxon>
        <taxon>Desulfobacteria</taxon>
        <taxon>Desulfobacterales</taxon>
        <taxon>Desulfobacteraceae</taxon>
        <taxon>Candidatus Magnetoglobus</taxon>
    </lineage>
</organism>
<dbReference type="AlphaFoldDB" id="A0A1V1NXU4"/>
<proteinExistence type="predicted"/>
<gene>
    <name evidence="1" type="ORF">OMM_05163</name>
</gene>
<sequence length="199" mass="23655">MWKCYKIMNPFNERTVSRDVYRQNFIDHLQQYYRQLCNINATNFWNVFLDFTRDLTVRIDGKYYSFSQILKIWNNDNIVFSIAPFVEVKVIEYFTQAQIDKMAFYDESGIKKEMAAIPNNIPVTYYLDSEEVVVMKVNRDDQAQTQYLVYHFSPNTQYNSMTSFGHAMTMQGFMSQYDEDALKNFGVTAFIVILKQKKI</sequence>
<comment type="caution">
    <text evidence="1">The sequence shown here is derived from an EMBL/GenBank/DDBJ whole genome shotgun (WGS) entry which is preliminary data.</text>
</comment>
<protein>
    <submittedName>
        <fullName evidence="1">Uncharacterized protein</fullName>
    </submittedName>
</protein>
<name>A0A1V1NXU4_9BACT</name>
<evidence type="ECO:0000313" key="2">
    <source>
        <dbReference type="Proteomes" id="UP000189670"/>
    </source>
</evidence>
<dbReference type="EMBL" id="ATBP01001407">
    <property type="protein sequence ID" value="ETR67383.1"/>
    <property type="molecule type" value="Genomic_DNA"/>
</dbReference>
<accession>A0A1V1NXU4</accession>
<evidence type="ECO:0000313" key="1">
    <source>
        <dbReference type="EMBL" id="ETR67383.1"/>
    </source>
</evidence>